<protein>
    <submittedName>
        <fullName evidence="1">Cell morphogenesis protein Las1</fullName>
    </submittedName>
</protein>
<dbReference type="OrthoDB" id="515692at2759"/>
<accession>A0A3A2ZPU4</accession>
<proteinExistence type="predicted"/>
<dbReference type="PANTHER" id="PTHR15002:SF0">
    <property type="entry name" value="RIBOSOMAL BIOGENESIS PROTEIN LAS1L"/>
    <property type="match status" value="1"/>
</dbReference>
<keyword evidence="2" id="KW-1185">Reference proteome</keyword>
<dbReference type="PANTHER" id="PTHR15002">
    <property type="entry name" value="RIBOSOMAL BIOGENESIS PROTEIN LAS1L"/>
    <property type="match status" value="1"/>
</dbReference>
<dbReference type="EMBL" id="MVGC01000071">
    <property type="protein sequence ID" value="RJE24710.1"/>
    <property type="molecule type" value="Genomic_DNA"/>
</dbReference>
<dbReference type="GO" id="GO:0000470">
    <property type="term" value="P:maturation of LSU-rRNA"/>
    <property type="evidence" value="ECO:0007669"/>
    <property type="project" value="TreeGrafter"/>
</dbReference>
<dbReference type="AlphaFoldDB" id="A0A3A2ZPU4"/>
<dbReference type="Pfam" id="PF04031">
    <property type="entry name" value="Las1"/>
    <property type="match status" value="1"/>
</dbReference>
<dbReference type="GO" id="GO:0004519">
    <property type="term" value="F:endonuclease activity"/>
    <property type="evidence" value="ECO:0007669"/>
    <property type="project" value="InterPro"/>
</dbReference>
<dbReference type="STRING" id="2070753.A0A3A2ZPU4"/>
<organism evidence="1 2">
    <name type="scientific">Aspergillus sclerotialis</name>
    <dbReference type="NCBI Taxonomy" id="2070753"/>
    <lineage>
        <taxon>Eukaryota</taxon>
        <taxon>Fungi</taxon>
        <taxon>Dikarya</taxon>
        <taxon>Ascomycota</taxon>
        <taxon>Pezizomycotina</taxon>
        <taxon>Eurotiomycetes</taxon>
        <taxon>Eurotiomycetidae</taxon>
        <taxon>Eurotiales</taxon>
        <taxon>Aspergillaceae</taxon>
        <taxon>Aspergillus</taxon>
        <taxon>Aspergillus subgen. Polypaecilum</taxon>
    </lineage>
</organism>
<dbReference type="GO" id="GO:0090730">
    <property type="term" value="C:Las1 complex"/>
    <property type="evidence" value="ECO:0007669"/>
    <property type="project" value="InterPro"/>
</dbReference>
<dbReference type="Proteomes" id="UP000266188">
    <property type="component" value="Unassembled WGS sequence"/>
</dbReference>
<dbReference type="GO" id="GO:0000460">
    <property type="term" value="P:maturation of 5.8S rRNA"/>
    <property type="evidence" value="ECO:0007669"/>
    <property type="project" value="TreeGrafter"/>
</dbReference>
<sequence>MAKLVFTPWKHHSQLLSVRGQFYPPPAYIGPDMRSRACATVSAWKLRGSLPHAVEATSLLTDAILHDDALKNSVFAIRATYAAAFCRFVTLLVDSKIHGQRKTMFQRAVDLGLPASFVELRHEATHRELPSLVVLRNAAQRSLEWLWDYYWAKIDPDIVPGFSAPIAANGADEGAIKDAVRGSLAQLTGDDEPPKKKRKARGFKLVASVADELESICRTSSMGRAVLAKVLIDERVLVPERELGTSLDNTFAKWERLLQLVIENHPPFLSALTEEMVNELAFTNISDSKNNPYCEGLYTWLDRILTSTQWEPRRQIFSFTYIIAVCDESPNHWTELLKERLRKLEVQPTNIPTIQSRNERHEGVSKPKDTATVMEDSDELKKYGWEFLEKWASRPLGVA</sequence>
<dbReference type="GO" id="GO:0030687">
    <property type="term" value="C:preribosome, large subunit precursor"/>
    <property type="evidence" value="ECO:0007669"/>
    <property type="project" value="TreeGrafter"/>
</dbReference>
<name>A0A3A2ZPU4_9EURO</name>
<dbReference type="InterPro" id="IPR007174">
    <property type="entry name" value="Las1"/>
</dbReference>
<reference evidence="2" key="1">
    <citation type="submission" date="2017-02" db="EMBL/GenBank/DDBJ databases">
        <authorList>
            <person name="Tafer H."/>
            <person name="Lopandic K."/>
        </authorList>
    </citation>
    <scope>NUCLEOTIDE SEQUENCE [LARGE SCALE GENOMIC DNA]</scope>
    <source>
        <strain evidence="2">CBS 366.77</strain>
    </source>
</reference>
<evidence type="ECO:0000313" key="1">
    <source>
        <dbReference type="EMBL" id="RJE24710.1"/>
    </source>
</evidence>
<evidence type="ECO:0000313" key="2">
    <source>
        <dbReference type="Proteomes" id="UP000266188"/>
    </source>
</evidence>
<gene>
    <name evidence="1" type="ORF">PHISCL_02975</name>
</gene>
<comment type="caution">
    <text evidence="1">The sequence shown here is derived from an EMBL/GenBank/DDBJ whole genome shotgun (WGS) entry which is preliminary data.</text>
</comment>